<feature type="transmembrane region" description="Helical" evidence="1">
    <location>
        <begin position="28"/>
        <end position="49"/>
    </location>
</feature>
<proteinExistence type="predicted"/>
<keyword evidence="1" id="KW-0812">Transmembrane</keyword>
<dbReference type="Proteomes" id="UP000198412">
    <property type="component" value="Unassembled WGS sequence"/>
</dbReference>
<organism evidence="2 3">
    <name type="scientific">Lutibacter flavus</name>
    <dbReference type="NCBI Taxonomy" id="691689"/>
    <lineage>
        <taxon>Bacteria</taxon>
        <taxon>Pseudomonadati</taxon>
        <taxon>Bacteroidota</taxon>
        <taxon>Flavobacteriia</taxon>
        <taxon>Flavobacteriales</taxon>
        <taxon>Flavobacteriaceae</taxon>
        <taxon>Lutibacter</taxon>
    </lineage>
</organism>
<accession>A0A238VYV1</accession>
<evidence type="ECO:0000256" key="1">
    <source>
        <dbReference type="SAM" id="Phobius"/>
    </source>
</evidence>
<protein>
    <submittedName>
        <fullName evidence="2">Uncharacterized protein</fullName>
    </submittedName>
</protein>
<dbReference type="EMBL" id="FZNX01000001">
    <property type="protein sequence ID" value="SNR39525.1"/>
    <property type="molecule type" value="Genomic_DNA"/>
</dbReference>
<gene>
    <name evidence="2" type="ORF">SAMN04488111_1208</name>
</gene>
<feature type="transmembrane region" description="Helical" evidence="1">
    <location>
        <begin position="5"/>
        <end position="22"/>
    </location>
</feature>
<evidence type="ECO:0000313" key="2">
    <source>
        <dbReference type="EMBL" id="SNR39525.1"/>
    </source>
</evidence>
<keyword evidence="3" id="KW-1185">Reference proteome</keyword>
<dbReference type="AlphaFoldDB" id="A0A238VYV1"/>
<dbReference type="RefSeq" id="WP_176420262.1">
    <property type="nucleotide sequence ID" value="NZ_FZNX01000001.1"/>
</dbReference>
<sequence>MNKTRLFGILILIIGIILMYTLDNDLSSFISGVLIGAGGAVTIAGKTFFSRKSS</sequence>
<name>A0A238VYV1_9FLAO</name>
<evidence type="ECO:0000313" key="3">
    <source>
        <dbReference type="Proteomes" id="UP000198412"/>
    </source>
</evidence>
<reference evidence="3" key="1">
    <citation type="submission" date="2017-06" db="EMBL/GenBank/DDBJ databases">
        <authorList>
            <person name="Varghese N."/>
            <person name="Submissions S."/>
        </authorList>
    </citation>
    <scope>NUCLEOTIDE SEQUENCE [LARGE SCALE GENOMIC DNA]</scope>
    <source>
        <strain evidence="3">DSM 27993</strain>
    </source>
</reference>
<keyword evidence="1" id="KW-1133">Transmembrane helix</keyword>
<keyword evidence="1" id="KW-0472">Membrane</keyword>